<reference evidence="1" key="1">
    <citation type="submission" date="2018-11" db="EMBL/GenBank/DDBJ databases">
        <authorList>
            <person name="Alioto T."/>
            <person name="Alioto T."/>
        </authorList>
    </citation>
    <scope>NUCLEOTIDE SEQUENCE</scope>
</reference>
<gene>
    <name evidence="1" type="ORF">MGAL_10B028182</name>
</gene>
<dbReference type="EMBL" id="UYJE01006946">
    <property type="protein sequence ID" value="VDI50347.1"/>
    <property type="molecule type" value="Genomic_DNA"/>
</dbReference>
<evidence type="ECO:0000313" key="2">
    <source>
        <dbReference type="Proteomes" id="UP000596742"/>
    </source>
</evidence>
<keyword evidence="2" id="KW-1185">Reference proteome</keyword>
<name>A0A8B6FL39_MYTGA</name>
<evidence type="ECO:0000313" key="1">
    <source>
        <dbReference type="EMBL" id="VDI50347.1"/>
    </source>
</evidence>
<sequence>MQDINLIQENQQQYSGKKEKLRNLDLRWMIFILKVKALEAGHTDIYYQLEVINDIQREIVQSSSGMLNDERLHEIL</sequence>
<feature type="non-terminal residue" evidence="1">
    <location>
        <position position="76"/>
    </location>
</feature>
<dbReference type="AlphaFoldDB" id="A0A8B6FL39"/>
<accession>A0A8B6FL39</accession>
<comment type="caution">
    <text evidence="1">The sequence shown here is derived from an EMBL/GenBank/DDBJ whole genome shotgun (WGS) entry which is preliminary data.</text>
</comment>
<protein>
    <submittedName>
        <fullName evidence="1">Uncharacterized protein</fullName>
    </submittedName>
</protein>
<dbReference type="Proteomes" id="UP000596742">
    <property type="component" value="Unassembled WGS sequence"/>
</dbReference>
<proteinExistence type="predicted"/>
<organism evidence="1 2">
    <name type="scientific">Mytilus galloprovincialis</name>
    <name type="common">Mediterranean mussel</name>
    <dbReference type="NCBI Taxonomy" id="29158"/>
    <lineage>
        <taxon>Eukaryota</taxon>
        <taxon>Metazoa</taxon>
        <taxon>Spiralia</taxon>
        <taxon>Lophotrochozoa</taxon>
        <taxon>Mollusca</taxon>
        <taxon>Bivalvia</taxon>
        <taxon>Autobranchia</taxon>
        <taxon>Pteriomorphia</taxon>
        <taxon>Mytilida</taxon>
        <taxon>Mytiloidea</taxon>
        <taxon>Mytilidae</taxon>
        <taxon>Mytilinae</taxon>
        <taxon>Mytilus</taxon>
    </lineage>
</organism>